<proteinExistence type="predicted"/>
<evidence type="ECO:0000313" key="1">
    <source>
        <dbReference type="EMBL" id="CAA9302745.1"/>
    </source>
</evidence>
<dbReference type="AlphaFoldDB" id="A0A6J4KDD7"/>
<sequence>MFFLSYLRHLFAGQSAWLSTCISTAVCCYQLVVLTRYQVILVMSPYNVRLIDQIRLCMPKMKLF</sequence>
<accession>A0A6J4KDD7</accession>
<organism evidence="1">
    <name type="scientific">uncultured Leptolyngbya sp</name>
    <dbReference type="NCBI Taxonomy" id="332963"/>
    <lineage>
        <taxon>Bacteria</taxon>
        <taxon>Bacillati</taxon>
        <taxon>Cyanobacteriota</taxon>
        <taxon>Cyanophyceae</taxon>
        <taxon>Leptolyngbyales</taxon>
        <taxon>Leptolyngbyaceae</taxon>
        <taxon>Leptolyngbya group</taxon>
        <taxon>Leptolyngbya</taxon>
        <taxon>environmental samples</taxon>
    </lineage>
</organism>
<gene>
    <name evidence="1" type="ORF">AVDCRST_MAG94-468</name>
</gene>
<dbReference type="EMBL" id="CADCTY010000158">
    <property type="protein sequence ID" value="CAA9302745.1"/>
    <property type="molecule type" value="Genomic_DNA"/>
</dbReference>
<name>A0A6J4KDD7_9CYAN</name>
<reference evidence="1" key="1">
    <citation type="submission" date="2020-02" db="EMBL/GenBank/DDBJ databases">
        <authorList>
            <person name="Meier V. D."/>
        </authorList>
    </citation>
    <scope>NUCLEOTIDE SEQUENCE</scope>
    <source>
        <strain evidence="1">AVDCRST_MAG94</strain>
    </source>
</reference>
<protein>
    <submittedName>
        <fullName evidence="1">Uncharacterized protein</fullName>
    </submittedName>
</protein>